<gene>
    <name evidence="3" type="ORF">MCOR_15382</name>
</gene>
<dbReference type="EMBL" id="CACVKT020002664">
    <property type="protein sequence ID" value="CAC5379299.1"/>
    <property type="molecule type" value="Genomic_DNA"/>
</dbReference>
<dbReference type="PANTHER" id="PTHR37984:SF15">
    <property type="entry name" value="INTEGRASE CATALYTIC DOMAIN-CONTAINING PROTEIN"/>
    <property type="match status" value="1"/>
</dbReference>
<evidence type="ECO:0000313" key="3">
    <source>
        <dbReference type="EMBL" id="CAC5379299.1"/>
    </source>
</evidence>
<feature type="signal peptide" evidence="1">
    <location>
        <begin position="1"/>
        <end position="32"/>
    </location>
</feature>
<dbReference type="PANTHER" id="PTHR37984">
    <property type="entry name" value="PROTEIN CBG26694"/>
    <property type="match status" value="1"/>
</dbReference>
<dbReference type="SUPFAM" id="SSF53098">
    <property type="entry name" value="Ribonuclease H-like"/>
    <property type="match status" value="1"/>
</dbReference>
<dbReference type="Proteomes" id="UP000507470">
    <property type="component" value="Unassembled WGS sequence"/>
</dbReference>
<feature type="chain" id="PRO_5026999503" description="Integrase catalytic domain-containing protein" evidence="1">
    <location>
        <begin position="33"/>
        <end position="215"/>
    </location>
</feature>
<reference evidence="3 4" key="1">
    <citation type="submission" date="2020-06" db="EMBL/GenBank/DDBJ databases">
        <authorList>
            <person name="Li R."/>
            <person name="Bekaert M."/>
        </authorList>
    </citation>
    <scope>NUCLEOTIDE SEQUENCE [LARGE SCALE GENOMIC DNA]</scope>
    <source>
        <strain evidence="4">wild</strain>
    </source>
</reference>
<feature type="domain" description="Integrase catalytic" evidence="2">
    <location>
        <begin position="1"/>
        <end position="91"/>
    </location>
</feature>
<name>A0A6J8B9M5_MYTCO</name>
<keyword evidence="4" id="KW-1185">Reference proteome</keyword>
<dbReference type="OrthoDB" id="10047254at2759"/>
<keyword evidence="1" id="KW-0732">Signal</keyword>
<dbReference type="PROSITE" id="PS50994">
    <property type="entry name" value="INTEGRASE"/>
    <property type="match status" value="1"/>
</dbReference>
<dbReference type="InterPro" id="IPR001584">
    <property type="entry name" value="Integrase_cat-core"/>
</dbReference>
<accession>A0A6J8B9M5</accession>
<dbReference type="InterPro" id="IPR036397">
    <property type="entry name" value="RNaseH_sf"/>
</dbReference>
<dbReference type="Gene3D" id="3.30.420.10">
    <property type="entry name" value="Ribonuclease H-like superfamily/Ribonuclease H"/>
    <property type="match status" value="1"/>
</dbReference>
<proteinExistence type="predicted"/>
<sequence>MCQKSGRKSIWCYTKWLLVLCDFFTKWTKAYAIPDQESLTIALTILNEFICMFGSLLQLHSDQGRSFEANLFQDLCDLLKIDKTRSTSQHPNQINIFLSVEAVIPRPHGPDESTTPETDKYINELQDAISKSHVLARKHLKQNSEYQKRHYDFKAVKRELQIGQAVWFYDASKRKGICHKLTSKWKGPHVVTRKIHDITYLVKRSKKQPGKVYHT</sequence>
<dbReference type="Pfam" id="PF00665">
    <property type="entry name" value="rve"/>
    <property type="match status" value="1"/>
</dbReference>
<protein>
    <recommendedName>
        <fullName evidence="2">Integrase catalytic domain-containing protein</fullName>
    </recommendedName>
</protein>
<dbReference type="InterPro" id="IPR012337">
    <property type="entry name" value="RNaseH-like_sf"/>
</dbReference>
<dbReference type="GO" id="GO:0015074">
    <property type="term" value="P:DNA integration"/>
    <property type="evidence" value="ECO:0007669"/>
    <property type="project" value="InterPro"/>
</dbReference>
<evidence type="ECO:0000259" key="2">
    <source>
        <dbReference type="PROSITE" id="PS50994"/>
    </source>
</evidence>
<organism evidence="3 4">
    <name type="scientific">Mytilus coruscus</name>
    <name type="common">Sea mussel</name>
    <dbReference type="NCBI Taxonomy" id="42192"/>
    <lineage>
        <taxon>Eukaryota</taxon>
        <taxon>Metazoa</taxon>
        <taxon>Spiralia</taxon>
        <taxon>Lophotrochozoa</taxon>
        <taxon>Mollusca</taxon>
        <taxon>Bivalvia</taxon>
        <taxon>Autobranchia</taxon>
        <taxon>Pteriomorphia</taxon>
        <taxon>Mytilida</taxon>
        <taxon>Mytiloidea</taxon>
        <taxon>Mytilidae</taxon>
        <taxon>Mytilinae</taxon>
        <taxon>Mytilus</taxon>
    </lineage>
</organism>
<evidence type="ECO:0000313" key="4">
    <source>
        <dbReference type="Proteomes" id="UP000507470"/>
    </source>
</evidence>
<evidence type="ECO:0000256" key="1">
    <source>
        <dbReference type="SAM" id="SignalP"/>
    </source>
</evidence>
<dbReference type="GO" id="GO:0003676">
    <property type="term" value="F:nucleic acid binding"/>
    <property type="evidence" value="ECO:0007669"/>
    <property type="project" value="InterPro"/>
</dbReference>
<dbReference type="AlphaFoldDB" id="A0A6J8B9M5"/>
<dbReference type="InterPro" id="IPR050951">
    <property type="entry name" value="Retrovirus_Pol_polyprotein"/>
</dbReference>